<feature type="compositionally biased region" description="Pro residues" evidence="3">
    <location>
        <begin position="202"/>
        <end position="222"/>
    </location>
</feature>
<dbReference type="PANTHER" id="PTHR43861:SF1">
    <property type="entry name" value="TRANS-ACONITATE 2-METHYLTRANSFERASE"/>
    <property type="match status" value="1"/>
</dbReference>
<keyword evidence="1 5" id="KW-0489">Methyltransferase</keyword>
<accession>A0ABX8QZ03</accession>
<dbReference type="EMBL" id="CP059572">
    <property type="protein sequence ID" value="QXJ22662.1"/>
    <property type="molecule type" value="Genomic_DNA"/>
</dbReference>
<dbReference type="Pfam" id="PF13649">
    <property type="entry name" value="Methyltransf_25"/>
    <property type="match status" value="1"/>
</dbReference>
<dbReference type="InterPro" id="IPR041698">
    <property type="entry name" value="Methyltransf_25"/>
</dbReference>
<organism evidence="5 6">
    <name type="scientific">Actinomadura graeca</name>
    <dbReference type="NCBI Taxonomy" id="2750812"/>
    <lineage>
        <taxon>Bacteria</taxon>
        <taxon>Bacillati</taxon>
        <taxon>Actinomycetota</taxon>
        <taxon>Actinomycetes</taxon>
        <taxon>Streptosporangiales</taxon>
        <taxon>Thermomonosporaceae</taxon>
        <taxon>Actinomadura</taxon>
    </lineage>
</organism>
<dbReference type="GO" id="GO:0032259">
    <property type="term" value="P:methylation"/>
    <property type="evidence" value="ECO:0007669"/>
    <property type="project" value="UniProtKB-KW"/>
</dbReference>
<evidence type="ECO:0000259" key="4">
    <source>
        <dbReference type="Pfam" id="PF13649"/>
    </source>
</evidence>
<evidence type="ECO:0000313" key="6">
    <source>
        <dbReference type="Proteomes" id="UP001049518"/>
    </source>
</evidence>
<proteinExistence type="predicted"/>
<dbReference type="Gene3D" id="3.40.50.150">
    <property type="entry name" value="Vaccinia Virus protein VP39"/>
    <property type="match status" value="1"/>
</dbReference>
<protein>
    <submittedName>
        <fullName evidence="5">Class I SAM-dependent methyltransferase</fullName>
    </submittedName>
</protein>
<dbReference type="SUPFAM" id="SSF53335">
    <property type="entry name" value="S-adenosyl-L-methionine-dependent methyltransferases"/>
    <property type="match status" value="1"/>
</dbReference>
<dbReference type="InterPro" id="IPR029063">
    <property type="entry name" value="SAM-dependent_MTases_sf"/>
</dbReference>
<evidence type="ECO:0000256" key="2">
    <source>
        <dbReference type="ARBA" id="ARBA00022679"/>
    </source>
</evidence>
<sequence length="222" mass="23386">MTEADTRTAYDAVAALYADLFGDVGGHHPLDRALIAGFAELAGDPVADLGCGPGHLTAHLSALGRTAFGLDLSPAMIALARRAHPALRFEEGSLTALALPDGSVGGALVWYSTIHTPPGLLPDVLAEVHRVLAPGGRLLFGFYESPDTVRPFDHKVTRAYRWPLGRLAGLLEQAGLAVEARASREPVETERFGQGRLLARKPPAPRPPAPGPPGPRPPGRAQ</sequence>
<dbReference type="CDD" id="cd02440">
    <property type="entry name" value="AdoMet_MTases"/>
    <property type="match status" value="1"/>
</dbReference>
<dbReference type="GO" id="GO:0008168">
    <property type="term" value="F:methyltransferase activity"/>
    <property type="evidence" value="ECO:0007669"/>
    <property type="project" value="UniProtKB-KW"/>
</dbReference>
<keyword evidence="6" id="KW-1185">Reference proteome</keyword>
<name>A0ABX8QZ03_9ACTN</name>
<evidence type="ECO:0000313" key="5">
    <source>
        <dbReference type="EMBL" id="QXJ22662.1"/>
    </source>
</evidence>
<evidence type="ECO:0000256" key="3">
    <source>
        <dbReference type="SAM" id="MobiDB-lite"/>
    </source>
</evidence>
<evidence type="ECO:0000256" key="1">
    <source>
        <dbReference type="ARBA" id="ARBA00022603"/>
    </source>
</evidence>
<dbReference type="RefSeq" id="WP_231335990.1">
    <property type="nucleotide sequence ID" value="NZ_CP059572.1"/>
</dbReference>
<feature type="domain" description="Methyltransferase" evidence="4">
    <location>
        <begin position="46"/>
        <end position="136"/>
    </location>
</feature>
<gene>
    <name evidence="5" type="ORF">AGRA3207_003704</name>
</gene>
<dbReference type="PANTHER" id="PTHR43861">
    <property type="entry name" value="TRANS-ACONITATE 2-METHYLTRANSFERASE-RELATED"/>
    <property type="match status" value="1"/>
</dbReference>
<keyword evidence="2" id="KW-0808">Transferase</keyword>
<dbReference type="Proteomes" id="UP001049518">
    <property type="component" value="Chromosome"/>
</dbReference>
<feature type="region of interest" description="Disordered" evidence="3">
    <location>
        <begin position="182"/>
        <end position="222"/>
    </location>
</feature>
<feature type="compositionally biased region" description="Basic and acidic residues" evidence="3">
    <location>
        <begin position="182"/>
        <end position="193"/>
    </location>
</feature>
<reference evidence="5" key="1">
    <citation type="submission" date="2020-07" db="EMBL/GenBank/DDBJ databases">
        <authorList>
            <person name="Tarantini F.S."/>
            <person name="Hong K.W."/>
            <person name="Chan K.G."/>
        </authorList>
    </citation>
    <scope>NUCLEOTIDE SEQUENCE</scope>
    <source>
        <strain evidence="5">32-07</strain>
    </source>
</reference>